<organism evidence="2 3">
    <name type="scientific">Bacillus cereus (strain AH820)</name>
    <dbReference type="NCBI Taxonomy" id="405535"/>
    <lineage>
        <taxon>Bacteria</taxon>
        <taxon>Bacillati</taxon>
        <taxon>Bacillota</taxon>
        <taxon>Bacilli</taxon>
        <taxon>Bacillales</taxon>
        <taxon>Bacillaceae</taxon>
        <taxon>Bacillus</taxon>
        <taxon>Bacillus cereus group</taxon>
    </lineage>
</organism>
<evidence type="ECO:0000256" key="1">
    <source>
        <dbReference type="SAM" id="Phobius"/>
    </source>
</evidence>
<protein>
    <recommendedName>
        <fullName evidence="4">Diaminopimelate epimerase</fullName>
    </recommendedName>
</protein>
<proteinExistence type="predicted"/>
<dbReference type="Pfam" id="PF11667">
    <property type="entry name" value="DUF3267"/>
    <property type="match status" value="1"/>
</dbReference>
<accession>B7JT52</accession>
<evidence type="ECO:0008006" key="4">
    <source>
        <dbReference type="Google" id="ProtNLM"/>
    </source>
</evidence>
<dbReference type="KEGG" id="bcu:BCAH820_4906"/>
<feature type="transmembrane region" description="Helical" evidence="1">
    <location>
        <begin position="44"/>
        <end position="64"/>
    </location>
</feature>
<dbReference type="HOGENOM" id="CLU_117652_1_0_9"/>
<gene>
    <name evidence="2" type="ordered locus">BCAH820_4906</name>
</gene>
<dbReference type="AlphaFoldDB" id="B7JT52"/>
<feature type="transmembrane region" description="Helical" evidence="1">
    <location>
        <begin position="16"/>
        <end position="38"/>
    </location>
</feature>
<keyword evidence="1" id="KW-1133">Transmembrane helix</keyword>
<dbReference type="RefSeq" id="WP_000370318.1">
    <property type="nucleotide sequence ID" value="NC_011773.1"/>
</dbReference>
<keyword evidence="1" id="KW-0812">Transmembrane</keyword>
<name>B7JT52_BACC0</name>
<evidence type="ECO:0000313" key="3">
    <source>
        <dbReference type="Proteomes" id="UP000001363"/>
    </source>
</evidence>
<reference evidence="2 3" key="1">
    <citation type="submission" date="2008-10" db="EMBL/GenBank/DDBJ databases">
        <title>Genome sequence of Bacillus cereus AH820.</title>
        <authorList>
            <person name="Dodson R.J."/>
            <person name="Durkin A.S."/>
            <person name="Rosovitz M.J."/>
            <person name="Rasko D.A."/>
            <person name="Hoffmaster A."/>
            <person name="Ravel J."/>
            <person name="Sutton G."/>
        </authorList>
    </citation>
    <scope>NUCLEOTIDE SEQUENCE [LARGE SCALE GENOMIC DNA]</scope>
    <source>
        <strain evidence="2 3">AH820</strain>
    </source>
</reference>
<dbReference type="EMBL" id="CP001283">
    <property type="protein sequence ID" value="ACK87801.1"/>
    <property type="molecule type" value="Genomic_DNA"/>
</dbReference>
<sequence length="179" mass="19917">MDNRKETTVTVSMVKLNIYALLIIFALAFGIGYLHIFLSGGVQFEITLLTMFLFIITLLVIVCIHEAIHLIGFRYIGGVPWSELKWGVNWKLGVAYAHSKKEITVKQMKKVLMLPFLPTGILPIVIGVATNMPSISFLGILLTAGCMGDIALYQKVSKFPDDALVQDHPSKPQFTVYES</sequence>
<feature type="transmembrane region" description="Helical" evidence="1">
    <location>
        <begin position="111"/>
        <end position="129"/>
    </location>
</feature>
<keyword evidence="1" id="KW-0472">Membrane</keyword>
<dbReference type="Proteomes" id="UP000001363">
    <property type="component" value="Chromosome"/>
</dbReference>
<evidence type="ECO:0000313" key="2">
    <source>
        <dbReference type="EMBL" id="ACK87801.1"/>
    </source>
</evidence>
<dbReference type="InterPro" id="IPR021683">
    <property type="entry name" value="DUF3267"/>
</dbReference>